<comment type="caution">
    <text evidence="2">The sequence shown here is derived from an EMBL/GenBank/DDBJ whole genome shotgun (WGS) entry which is preliminary data.</text>
</comment>
<dbReference type="InterPro" id="IPR050471">
    <property type="entry name" value="AB_hydrolase"/>
</dbReference>
<feature type="domain" description="AB hydrolase-1" evidence="1">
    <location>
        <begin position="13"/>
        <end position="244"/>
    </location>
</feature>
<dbReference type="PANTHER" id="PTHR43433:SF5">
    <property type="entry name" value="AB HYDROLASE-1 DOMAIN-CONTAINING PROTEIN"/>
    <property type="match status" value="1"/>
</dbReference>
<dbReference type="SUPFAM" id="SSF53474">
    <property type="entry name" value="alpha/beta-Hydrolases"/>
    <property type="match status" value="1"/>
</dbReference>
<dbReference type="Proteomes" id="UP000655410">
    <property type="component" value="Unassembled WGS sequence"/>
</dbReference>
<dbReference type="InterPro" id="IPR000073">
    <property type="entry name" value="AB_hydrolase_1"/>
</dbReference>
<evidence type="ECO:0000259" key="1">
    <source>
        <dbReference type="Pfam" id="PF00561"/>
    </source>
</evidence>
<dbReference type="Gene3D" id="3.40.50.1820">
    <property type="entry name" value="alpha/beta hydrolase"/>
    <property type="match status" value="1"/>
</dbReference>
<gene>
    <name evidence="2" type="ORF">GCM10011584_33620</name>
</gene>
<dbReference type="Pfam" id="PF00561">
    <property type="entry name" value="Abhydrolase_1"/>
    <property type="match status" value="1"/>
</dbReference>
<proteinExistence type="predicted"/>
<keyword evidence="2" id="KW-0378">Hydrolase</keyword>
<dbReference type="EMBL" id="BMNI01000015">
    <property type="protein sequence ID" value="GGO93888.1"/>
    <property type="molecule type" value="Genomic_DNA"/>
</dbReference>
<dbReference type="PANTHER" id="PTHR43433">
    <property type="entry name" value="HYDROLASE, ALPHA/BETA FOLD FAMILY PROTEIN"/>
    <property type="match status" value="1"/>
</dbReference>
<dbReference type="RefSeq" id="WP_188785198.1">
    <property type="nucleotide sequence ID" value="NZ_BMNI01000015.1"/>
</dbReference>
<sequence>MGVRIVPGPAELPPVVLLHGVTWNAALNFHQVVPALAGSRMVVLMDHRGHGEGLPGAGPYAMEDLADDVVAVLDELGISRAVLVGFSLGSLTALQVAARRPDRVAGLVLTAGCLAMAPGRVLRAALWIMTWLLSALARVGAGHMIAPRYFGLNRRAPSAEFARAWPWIRRQLEANDPRFLAPAVRAALGHDLRPQCALIARTPTQVVVHERDALIPAALQWRMARELGADVVSIDADHEAPLSHPELYRDAVVAAVAALGATDAA</sequence>
<protein>
    <submittedName>
        <fullName evidence="2">Hydrolase</fullName>
    </submittedName>
</protein>
<evidence type="ECO:0000313" key="2">
    <source>
        <dbReference type="EMBL" id="GGO93888.1"/>
    </source>
</evidence>
<reference evidence="3" key="1">
    <citation type="journal article" date="2019" name="Int. J. Syst. Evol. Microbiol.">
        <title>The Global Catalogue of Microorganisms (GCM) 10K type strain sequencing project: providing services to taxonomists for standard genome sequencing and annotation.</title>
        <authorList>
            <consortium name="The Broad Institute Genomics Platform"/>
            <consortium name="The Broad Institute Genome Sequencing Center for Infectious Disease"/>
            <person name="Wu L."/>
            <person name="Ma J."/>
        </authorList>
    </citation>
    <scope>NUCLEOTIDE SEQUENCE [LARGE SCALE GENOMIC DNA]</scope>
    <source>
        <strain evidence="3">CGMCC 4.7371</strain>
    </source>
</reference>
<name>A0ABQ2NGC0_9ACTN</name>
<accession>A0ABQ2NGC0</accession>
<evidence type="ECO:0000313" key="3">
    <source>
        <dbReference type="Proteomes" id="UP000655410"/>
    </source>
</evidence>
<dbReference type="InterPro" id="IPR029058">
    <property type="entry name" value="AB_hydrolase_fold"/>
</dbReference>
<keyword evidence="3" id="KW-1185">Reference proteome</keyword>
<dbReference type="GO" id="GO:0016787">
    <property type="term" value="F:hydrolase activity"/>
    <property type="evidence" value="ECO:0007669"/>
    <property type="project" value="UniProtKB-KW"/>
</dbReference>
<organism evidence="2 3">
    <name type="scientific">Nocardioides phosphati</name>
    <dbReference type="NCBI Taxonomy" id="1867775"/>
    <lineage>
        <taxon>Bacteria</taxon>
        <taxon>Bacillati</taxon>
        <taxon>Actinomycetota</taxon>
        <taxon>Actinomycetes</taxon>
        <taxon>Propionibacteriales</taxon>
        <taxon>Nocardioidaceae</taxon>
        <taxon>Nocardioides</taxon>
    </lineage>
</organism>
<dbReference type="PRINTS" id="PR00111">
    <property type="entry name" value="ABHYDROLASE"/>
</dbReference>